<dbReference type="AlphaFoldDB" id="A0AAW1SIR1"/>
<accession>A0AAW1SIR1</accession>
<protein>
    <submittedName>
        <fullName evidence="1">Uncharacterized protein</fullName>
    </submittedName>
</protein>
<evidence type="ECO:0000313" key="2">
    <source>
        <dbReference type="Proteomes" id="UP001485043"/>
    </source>
</evidence>
<organism evidence="1 2">
    <name type="scientific">Apatococcus fuscideae</name>
    <dbReference type="NCBI Taxonomy" id="2026836"/>
    <lineage>
        <taxon>Eukaryota</taxon>
        <taxon>Viridiplantae</taxon>
        <taxon>Chlorophyta</taxon>
        <taxon>core chlorophytes</taxon>
        <taxon>Trebouxiophyceae</taxon>
        <taxon>Chlorellales</taxon>
        <taxon>Chlorellaceae</taxon>
        <taxon>Apatococcus</taxon>
    </lineage>
</organism>
<reference evidence="1 2" key="1">
    <citation type="journal article" date="2024" name="Nat. Commun.">
        <title>Phylogenomics reveals the evolutionary origins of lichenization in chlorophyte algae.</title>
        <authorList>
            <person name="Puginier C."/>
            <person name="Libourel C."/>
            <person name="Otte J."/>
            <person name="Skaloud P."/>
            <person name="Haon M."/>
            <person name="Grisel S."/>
            <person name="Petersen M."/>
            <person name="Berrin J.G."/>
            <person name="Delaux P.M."/>
            <person name="Dal Grande F."/>
            <person name="Keller J."/>
        </authorList>
    </citation>
    <scope>NUCLEOTIDE SEQUENCE [LARGE SCALE GENOMIC DNA]</scope>
    <source>
        <strain evidence="1 2">SAG 2523</strain>
    </source>
</reference>
<gene>
    <name evidence="1" type="ORF">WJX84_008052</name>
</gene>
<name>A0AAW1SIR1_9CHLO</name>
<dbReference type="Proteomes" id="UP001485043">
    <property type="component" value="Unassembled WGS sequence"/>
</dbReference>
<evidence type="ECO:0000313" key="1">
    <source>
        <dbReference type="EMBL" id="KAK9845563.1"/>
    </source>
</evidence>
<dbReference type="EMBL" id="JALJOV010001618">
    <property type="protein sequence ID" value="KAK9845563.1"/>
    <property type="molecule type" value="Genomic_DNA"/>
</dbReference>
<comment type="caution">
    <text evidence="1">The sequence shown here is derived from an EMBL/GenBank/DDBJ whole genome shotgun (WGS) entry which is preliminary data.</text>
</comment>
<feature type="non-terminal residue" evidence="1">
    <location>
        <position position="1"/>
    </location>
</feature>
<sequence length="775" mass="82631">GMEFNMDLSIFNYDLAQKVAQVVLGSIPASSNFDAIIYTEEGFTPQAQTVRITVKFYDGDMGQINALYDAAPSLGQLTFPTVLGPLNYRPKAYTGTSLNPFVNAPYSPSPPPLVNISGSPSPPPSPPAGRNFFGLYGYGGYGRYGSYGTRSPPSPILPPRSPPPPQYVVAGPPVVRQAFSFERSKANLTSPSTAQTIPVVNLRMEFNMNLSLFTYDLAQQVARVILANVSATSNMDATIYTEAGDTNPGSSQFICITAKFYDGDGYQQYQLYSVGAMLGKLSFPAVLGPLLPPLPTPPYRPPVYVGLSLNPFAGASSPPPPSTPSPTNIPVFFPGLSYVYRKPESAKPVNPPSLAMYIPVVNIRMEFNLDLSNLTFQLAQQTLDVILQDIPTTSDYEATLYTEQGSTATSRFIYVTAKFFDGDTSQVNSLLRNAPYLGQAKFLQLPATLGQILSTPVTYSGLTYNPFYVQAGPLSTAPPTPSQRPRGNGGYGGYGHRSAPGPVYSAPSAYQSTRTFTPDLEQALVDSVQSSLSRAANVNISLANIVSGSVNLVVETVFLDANEQAAAQLLNNAKLLASAPAPDAAPVVTAESIPVVTLSYALPDLTLDSFTPDLKQDLVDAIIDALPASSNVDVYLTNIQSGSVTFDTVISFLDGNADTAQALSDSVAASATAPGPTQPKPATVSFEISLSSYTVDSFTDAVKTAFKATLIEYLRLSTNQVTVDLQDIRPGSIIFNTVVTFLNGDITAAATLLATIQQASQESIPCWSQHDTPQH</sequence>
<proteinExistence type="predicted"/>
<keyword evidence="2" id="KW-1185">Reference proteome</keyword>